<evidence type="ECO:0000256" key="3">
    <source>
        <dbReference type="SAM" id="SignalP"/>
    </source>
</evidence>
<name>A0A1E5C1E4_9GAMM</name>
<dbReference type="Gene3D" id="1.10.287.470">
    <property type="entry name" value="Helix hairpin bin"/>
    <property type="match status" value="1"/>
</dbReference>
<evidence type="ECO:0000313" key="5">
    <source>
        <dbReference type="Proteomes" id="UP000095039"/>
    </source>
</evidence>
<comment type="caution">
    <text evidence="4">The sequence shown here is derived from an EMBL/GenBank/DDBJ whole genome shotgun (WGS) entry which is preliminary data.</text>
</comment>
<feature type="compositionally biased region" description="Polar residues" evidence="2">
    <location>
        <begin position="371"/>
        <end position="382"/>
    </location>
</feature>
<feature type="region of interest" description="Disordered" evidence="2">
    <location>
        <begin position="359"/>
        <end position="382"/>
    </location>
</feature>
<keyword evidence="3" id="KW-0732">Signal</keyword>
<dbReference type="RefSeq" id="WP_016961192.1">
    <property type="nucleotide sequence ID" value="NZ_AJWN02000090.1"/>
</dbReference>
<protein>
    <submittedName>
        <fullName evidence="4">Secretion protein HlyD</fullName>
    </submittedName>
</protein>
<dbReference type="Gene3D" id="2.40.420.20">
    <property type="match status" value="1"/>
</dbReference>
<evidence type="ECO:0000256" key="2">
    <source>
        <dbReference type="SAM" id="MobiDB-lite"/>
    </source>
</evidence>
<dbReference type="Gene3D" id="2.40.50.100">
    <property type="match status" value="1"/>
</dbReference>
<keyword evidence="5" id="KW-1185">Reference proteome</keyword>
<evidence type="ECO:0000256" key="1">
    <source>
        <dbReference type="SAM" id="Coils"/>
    </source>
</evidence>
<feature type="coiled-coil region" evidence="1">
    <location>
        <begin position="130"/>
        <end position="157"/>
    </location>
</feature>
<feature type="signal peptide" evidence="3">
    <location>
        <begin position="1"/>
        <end position="24"/>
    </location>
</feature>
<dbReference type="GO" id="GO:0015562">
    <property type="term" value="F:efflux transmembrane transporter activity"/>
    <property type="evidence" value="ECO:0007669"/>
    <property type="project" value="TreeGrafter"/>
</dbReference>
<dbReference type="Proteomes" id="UP000095039">
    <property type="component" value="Unassembled WGS sequence"/>
</dbReference>
<sequence length="382" mass="43200">MNNKLALLIPIFAVALSASLFSFAGVKKTTSDNDIPAGLQMKTVESLLMQTERRNKVYQSACMITPQNIYHLAPKVDGEVVYVRKGGHQVKKGELLLEIENESVRYHYQVAQNNLRLNELNLQRYRSLRVKNAKQEVDELQLKVDNLRAEVAYQRALFESFKFYAPEDGVFETPSVKQYDRVSPGVSVLTFYGNQTFEFTSKIPLHIFSSIALRDKIALRSVDNGDVIATAQYSRHEPEDNGEFVKLYGTLSPDDVMMESTGQPADLVNHSLFERCTSNLPLQQADQGMFLENKYVHLDYKGFYVFKLDGRRVKKQYVQVSWYDDGVLALESGVTPGDVIVTAGSFKLLDNELVRVKRPRTNNPAPVEPASDTTQQLVGMVR</sequence>
<evidence type="ECO:0000313" key="4">
    <source>
        <dbReference type="EMBL" id="OEE58962.1"/>
    </source>
</evidence>
<dbReference type="EMBL" id="AJWN02000090">
    <property type="protein sequence ID" value="OEE58962.1"/>
    <property type="molecule type" value="Genomic_DNA"/>
</dbReference>
<dbReference type="PANTHER" id="PTHR30469">
    <property type="entry name" value="MULTIDRUG RESISTANCE PROTEIN MDTA"/>
    <property type="match status" value="1"/>
</dbReference>
<reference evidence="4 5" key="1">
    <citation type="journal article" date="2012" name="Science">
        <title>Ecological populations of bacteria act as socially cohesive units of antibiotic production and resistance.</title>
        <authorList>
            <person name="Cordero O.X."/>
            <person name="Wildschutte H."/>
            <person name="Kirkup B."/>
            <person name="Proehl S."/>
            <person name="Ngo L."/>
            <person name="Hussain F."/>
            <person name="Le Roux F."/>
            <person name="Mincer T."/>
            <person name="Polz M.F."/>
        </authorList>
    </citation>
    <scope>NUCLEOTIDE SEQUENCE [LARGE SCALE GENOMIC DNA]</scope>
    <source>
        <strain evidence="4 5">FF-454</strain>
    </source>
</reference>
<gene>
    <name evidence="4" type="ORF">A1OK_02855</name>
</gene>
<feature type="chain" id="PRO_5009172262" evidence="3">
    <location>
        <begin position="25"/>
        <end position="382"/>
    </location>
</feature>
<dbReference type="AlphaFoldDB" id="A0A1E5C1E4"/>
<organism evidence="4 5">
    <name type="scientific">Enterovibrio norvegicus FF-454</name>
    <dbReference type="NCBI Taxonomy" id="1185651"/>
    <lineage>
        <taxon>Bacteria</taxon>
        <taxon>Pseudomonadati</taxon>
        <taxon>Pseudomonadota</taxon>
        <taxon>Gammaproteobacteria</taxon>
        <taxon>Vibrionales</taxon>
        <taxon>Vibrionaceae</taxon>
        <taxon>Enterovibrio</taxon>
    </lineage>
</organism>
<dbReference type="SUPFAM" id="SSF111369">
    <property type="entry name" value="HlyD-like secretion proteins"/>
    <property type="match status" value="1"/>
</dbReference>
<accession>A0A1E5C1E4</accession>
<dbReference type="GO" id="GO:1990281">
    <property type="term" value="C:efflux pump complex"/>
    <property type="evidence" value="ECO:0007669"/>
    <property type="project" value="TreeGrafter"/>
</dbReference>
<keyword evidence="1" id="KW-0175">Coiled coil</keyword>
<proteinExistence type="predicted"/>